<protein>
    <submittedName>
        <fullName evidence="3">Uncharacterized conserved protein</fullName>
    </submittedName>
</protein>
<gene>
    <name evidence="3" type="ORF">SAMN06265355_10965</name>
</gene>
<dbReference type="Gene3D" id="3.30.70.1060">
    <property type="entry name" value="Dimeric alpha+beta barrel"/>
    <property type="match status" value="1"/>
</dbReference>
<evidence type="ECO:0000313" key="3">
    <source>
        <dbReference type="EMBL" id="SNR96443.1"/>
    </source>
</evidence>
<proteinExistence type="inferred from homology"/>
<comment type="similarity">
    <text evidence="1">Belongs to the YciI family.</text>
</comment>
<dbReference type="Proteomes" id="UP000198420">
    <property type="component" value="Unassembled WGS sequence"/>
</dbReference>
<organism evidence="3 4">
    <name type="scientific">Actinomadura mexicana</name>
    <dbReference type="NCBI Taxonomy" id="134959"/>
    <lineage>
        <taxon>Bacteria</taxon>
        <taxon>Bacillati</taxon>
        <taxon>Actinomycetota</taxon>
        <taxon>Actinomycetes</taxon>
        <taxon>Streptosporangiales</taxon>
        <taxon>Thermomonosporaceae</taxon>
        <taxon>Actinomadura</taxon>
    </lineage>
</organism>
<dbReference type="AlphaFoldDB" id="A0A239AN89"/>
<sequence>MKYMLMIYNRPGFLEDLTEQERTALFGEVEAIMTELSESGELVGGAGLADPSLTKTVTGGDGGPAVTDGPFLEAKEHFAGYVGVDCETEERAVEIASRWPDVRYGGYMEVRAVMHDSGTEM</sequence>
<evidence type="ECO:0000313" key="4">
    <source>
        <dbReference type="Proteomes" id="UP000198420"/>
    </source>
</evidence>
<dbReference type="OrthoDB" id="668782at2"/>
<dbReference type="SUPFAM" id="SSF54909">
    <property type="entry name" value="Dimeric alpha+beta barrel"/>
    <property type="match status" value="1"/>
</dbReference>
<feature type="domain" description="YCII-related" evidence="2">
    <location>
        <begin position="1"/>
        <end position="111"/>
    </location>
</feature>
<dbReference type="Pfam" id="PF03795">
    <property type="entry name" value="YCII"/>
    <property type="match status" value="1"/>
</dbReference>
<dbReference type="InterPro" id="IPR005545">
    <property type="entry name" value="YCII"/>
</dbReference>
<evidence type="ECO:0000259" key="2">
    <source>
        <dbReference type="Pfam" id="PF03795"/>
    </source>
</evidence>
<dbReference type="EMBL" id="FZNP01000009">
    <property type="protein sequence ID" value="SNR96443.1"/>
    <property type="molecule type" value="Genomic_DNA"/>
</dbReference>
<dbReference type="InterPro" id="IPR011008">
    <property type="entry name" value="Dimeric_a/b-barrel"/>
</dbReference>
<keyword evidence="4" id="KW-1185">Reference proteome</keyword>
<dbReference type="PANTHER" id="PTHR35174:SF3">
    <property type="entry name" value="BLL7171 PROTEIN"/>
    <property type="match status" value="1"/>
</dbReference>
<dbReference type="PANTHER" id="PTHR35174">
    <property type="entry name" value="BLL7171 PROTEIN-RELATED"/>
    <property type="match status" value="1"/>
</dbReference>
<reference evidence="4" key="1">
    <citation type="submission" date="2017-06" db="EMBL/GenBank/DDBJ databases">
        <authorList>
            <person name="Varghese N."/>
            <person name="Submissions S."/>
        </authorList>
    </citation>
    <scope>NUCLEOTIDE SEQUENCE [LARGE SCALE GENOMIC DNA]</scope>
    <source>
        <strain evidence="4">DSM 44485</strain>
    </source>
</reference>
<name>A0A239AN89_9ACTN</name>
<evidence type="ECO:0000256" key="1">
    <source>
        <dbReference type="ARBA" id="ARBA00007689"/>
    </source>
</evidence>
<accession>A0A239AN89</accession>